<keyword evidence="2" id="KW-0808">Transferase</keyword>
<evidence type="ECO:0000259" key="5">
    <source>
        <dbReference type="Pfam" id="PF00891"/>
    </source>
</evidence>
<dbReference type="InParanoid" id="A0A165GY79"/>
<evidence type="ECO:0000256" key="4">
    <source>
        <dbReference type="PIRSR" id="PIRSR005739-1"/>
    </source>
</evidence>
<dbReference type="Pfam" id="PF00891">
    <property type="entry name" value="Methyltransf_2"/>
    <property type="match status" value="1"/>
</dbReference>
<keyword evidence="7" id="KW-1185">Reference proteome</keyword>
<name>A0A165GY79_9APHY</name>
<dbReference type="STRING" id="1314785.A0A165GY79"/>
<evidence type="ECO:0000256" key="1">
    <source>
        <dbReference type="ARBA" id="ARBA00022603"/>
    </source>
</evidence>
<dbReference type="PANTHER" id="PTHR43712">
    <property type="entry name" value="PUTATIVE (AFU_ORTHOLOGUE AFUA_4G14580)-RELATED"/>
    <property type="match status" value="1"/>
</dbReference>
<evidence type="ECO:0000313" key="6">
    <source>
        <dbReference type="EMBL" id="KZT10989.1"/>
    </source>
</evidence>
<reference evidence="6 7" key="1">
    <citation type="journal article" date="2016" name="Mol. Biol. Evol.">
        <title>Comparative Genomics of Early-Diverging Mushroom-Forming Fungi Provides Insights into the Origins of Lignocellulose Decay Capabilities.</title>
        <authorList>
            <person name="Nagy L.G."/>
            <person name="Riley R."/>
            <person name="Tritt A."/>
            <person name="Adam C."/>
            <person name="Daum C."/>
            <person name="Floudas D."/>
            <person name="Sun H."/>
            <person name="Yadav J.S."/>
            <person name="Pangilinan J."/>
            <person name="Larsson K.H."/>
            <person name="Matsuura K."/>
            <person name="Barry K."/>
            <person name="Labutti K."/>
            <person name="Kuo R."/>
            <person name="Ohm R.A."/>
            <person name="Bhattacharya S.S."/>
            <person name="Shirouzu T."/>
            <person name="Yoshinaga Y."/>
            <person name="Martin F.M."/>
            <person name="Grigoriev I.V."/>
            <person name="Hibbett D.S."/>
        </authorList>
    </citation>
    <scope>NUCLEOTIDE SEQUENCE [LARGE SCALE GENOMIC DNA]</scope>
    <source>
        <strain evidence="6 7">93-53</strain>
    </source>
</reference>
<evidence type="ECO:0000256" key="3">
    <source>
        <dbReference type="ARBA" id="ARBA00022691"/>
    </source>
</evidence>
<proteinExistence type="predicted"/>
<dbReference type="GO" id="GO:0032259">
    <property type="term" value="P:methylation"/>
    <property type="evidence" value="ECO:0007669"/>
    <property type="project" value="UniProtKB-KW"/>
</dbReference>
<dbReference type="PANTHER" id="PTHR43712:SF2">
    <property type="entry name" value="O-METHYLTRANSFERASE CICE"/>
    <property type="match status" value="1"/>
</dbReference>
<organism evidence="6 7">
    <name type="scientific">Laetiporus sulphureus 93-53</name>
    <dbReference type="NCBI Taxonomy" id="1314785"/>
    <lineage>
        <taxon>Eukaryota</taxon>
        <taxon>Fungi</taxon>
        <taxon>Dikarya</taxon>
        <taxon>Basidiomycota</taxon>
        <taxon>Agaricomycotina</taxon>
        <taxon>Agaricomycetes</taxon>
        <taxon>Polyporales</taxon>
        <taxon>Laetiporus</taxon>
    </lineage>
</organism>
<dbReference type="OrthoDB" id="2410195at2759"/>
<sequence>MGDRGADPPAERSHLPSPTLFEARRTFIGACGMGIDLVHDPIVRMTEVINSYFVSQALRIAAESRIADVLDGADPEVGISIQDISRQVEEGRVLRCLCTIHIFAEAKVNYYVNNADSQHLVRNEPLRCWLLTQCMEGYMASDKLPIVLYGSLDKPSPKSAFQEAYATDKGFWEWLEQMVELPVAPRPEREIWRTGIWEFGSGPVQAPAVFVVKKLRQSGRGELPEALSSGRAELVTHDFFTEQPTRGADVYLLRHILHDWEDDVCVTILSHVRKAMGLYSRVLIADNVMQTTVGPSYLKSAPSPLPANYGYGHSFANMHDLLMFTMFKGGERT</sequence>
<keyword evidence="3" id="KW-0949">S-adenosyl-L-methionine</keyword>
<dbReference type="AlphaFoldDB" id="A0A165GY79"/>
<dbReference type="Gene3D" id="3.40.50.150">
    <property type="entry name" value="Vaccinia Virus protein VP39"/>
    <property type="match status" value="1"/>
</dbReference>
<evidence type="ECO:0000256" key="2">
    <source>
        <dbReference type="ARBA" id="ARBA00022679"/>
    </source>
</evidence>
<evidence type="ECO:0000313" key="7">
    <source>
        <dbReference type="Proteomes" id="UP000076871"/>
    </source>
</evidence>
<dbReference type="SUPFAM" id="SSF53335">
    <property type="entry name" value="S-adenosyl-L-methionine-dependent methyltransferases"/>
    <property type="match status" value="1"/>
</dbReference>
<protein>
    <recommendedName>
        <fullName evidence="5">O-methyltransferase C-terminal domain-containing protein</fullName>
    </recommendedName>
</protein>
<feature type="active site" description="Proton acceptor" evidence="4">
    <location>
        <position position="258"/>
    </location>
</feature>
<dbReference type="RefSeq" id="XP_040768729.1">
    <property type="nucleotide sequence ID" value="XM_040914168.1"/>
</dbReference>
<dbReference type="InterPro" id="IPR029063">
    <property type="entry name" value="SAM-dependent_MTases_sf"/>
</dbReference>
<dbReference type="GeneID" id="63831196"/>
<dbReference type="InterPro" id="IPR016461">
    <property type="entry name" value="COMT-like"/>
</dbReference>
<dbReference type="EMBL" id="KV427608">
    <property type="protein sequence ID" value="KZT10989.1"/>
    <property type="molecule type" value="Genomic_DNA"/>
</dbReference>
<keyword evidence="1" id="KW-0489">Methyltransferase</keyword>
<dbReference type="InterPro" id="IPR036388">
    <property type="entry name" value="WH-like_DNA-bd_sf"/>
</dbReference>
<dbReference type="PROSITE" id="PS51683">
    <property type="entry name" value="SAM_OMT_II"/>
    <property type="match status" value="1"/>
</dbReference>
<dbReference type="GO" id="GO:0008171">
    <property type="term" value="F:O-methyltransferase activity"/>
    <property type="evidence" value="ECO:0007669"/>
    <property type="project" value="InterPro"/>
</dbReference>
<feature type="domain" description="O-methyltransferase C-terminal" evidence="5">
    <location>
        <begin position="227"/>
        <end position="291"/>
    </location>
</feature>
<dbReference type="SUPFAM" id="SSF46785">
    <property type="entry name" value="Winged helix' DNA-binding domain"/>
    <property type="match status" value="1"/>
</dbReference>
<accession>A0A165GY79</accession>
<dbReference type="InterPro" id="IPR036390">
    <property type="entry name" value="WH_DNA-bd_sf"/>
</dbReference>
<dbReference type="Proteomes" id="UP000076871">
    <property type="component" value="Unassembled WGS sequence"/>
</dbReference>
<gene>
    <name evidence="6" type="ORF">LAESUDRAFT_809834</name>
</gene>
<dbReference type="PIRSF" id="PIRSF005739">
    <property type="entry name" value="O-mtase"/>
    <property type="match status" value="1"/>
</dbReference>
<dbReference type="Gene3D" id="1.10.10.10">
    <property type="entry name" value="Winged helix-like DNA-binding domain superfamily/Winged helix DNA-binding domain"/>
    <property type="match status" value="1"/>
</dbReference>
<dbReference type="InterPro" id="IPR001077">
    <property type="entry name" value="COMT_C"/>
</dbReference>